<sequence>VRPPRNLCNKSRIADRIHCKNNFVRTKTCFVCGSKSHLIKDCDVYDNVDNFPSVVSKAASVPVGSRNSSVSISAGRSIPAASRNRPASIHAGRHILADRFNKPAPFPAGRSVPTG</sequence>
<keyword evidence="1" id="KW-0863">Zinc-finger</keyword>
<organism evidence="4">
    <name type="scientific">Tanacetum cinerariifolium</name>
    <name type="common">Dalmatian daisy</name>
    <name type="synonym">Chrysanthemum cinerariifolium</name>
    <dbReference type="NCBI Taxonomy" id="118510"/>
    <lineage>
        <taxon>Eukaryota</taxon>
        <taxon>Viridiplantae</taxon>
        <taxon>Streptophyta</taxon>
        <taxon>Embryophyta</taxon>
        <taxon>Tracheophyta</taxon>
        <taxon>Spermatophyta</taxon>
        <taxon>Magnoliopsida</taxon>
        <taxon>eudicotyledons</taxon>
        <taxon>Gunneridae</taxon>
        <taxon>Pentapetalae</taxon>
        <taxon>asterids</taxon>
        <taxon>campanulids</taxon>
        <taxon>Asterales</taxon>
        <taxon>Asteraceae</taxon>
        <taxon>Asteroideae</taxon>
        <taxon>Anthemideae</taxon>
        <taxon>Anthemidinae</taxon>
        <taxon>Tanacetum</taxon>
    </lineage>
</organism>
<protein>
    <recommendedName>
        <fullName evidence="3">CCHC-type domain-containing protein</fullName>
    </recommendedName>
</protein>
<feature type="non-terminal residue" evidence="4">
    <location>
        <position position="1"/>
    </location>
</feature>
<comment type="caution">
    <text evidence="4">The sequence shown here is derived from an EMBL/GenBank/DDBJ whole genome shotgun (WGS) entry which is preliminary data.</text>
</comment>
<reference evidence="4" key="1">
    <citation type="journal article" date="2019" name="Sci. Rep.">
        <title>Draft genome of Tanacetum cinerariifolium, the natural source of mosquito coil.</title>
        <authorList>
            <person name="Yamashiro T."/>
            <person name="Shiraishi A."/>
            <person name="Satake H."/>
            <person name="Nakayama K."/>
        </authorList>
    </citation>
    <scope>NUCLEOTIDE SEQUENCE</scope>
</reference>
<evidence type="ECO:0000256" key="1">
    <source>
        <dbReference type="PROSITE-ProRule" id="PRU00047"/>
    </source>
</evidence>
<dbReference type="GO" id="GO:0003676">
    <property type="term" value="F:nucleic acid binding"/>
    <property type="evidence" value="ECO:0007669"/>
    <property type="project" value="InterPro"/>
</dbReference>
<feature type="domain" description="CCHC-type" evidence="3">
    <location>
        <begin position="29"/>
        <end position="42"/>
    </location>
</feature>
<accession>A0A699TX82</accession>
<gene>
    <name evidence="4" type="ORF">Tci_887491</name>
</gene>
<dbReference type="EMBL" id="BKCJ011287030">
    <property type="protein sequence ID" value="GFD15522.1"/>
    <property type="molecule type" value="Genomic_DNA"/>
</dbReference>
<dbReference type="PROSITE" id="PS50158">
    <property type="entry name" value="ZF_CCHC"/>
    <property type="match status" value="1"/>
</dbReference>
<dbReference type="GO" id="GO:0008270">
    <property type="term" value="F:zinc ion binding"/>
    <property type="evidence" value="ECO:0007669"/>
    <property type="project" value="UniProtKB-KW"/>
</dbReference>
<feature type="region of interest" description="Disordered" evidence="2">
    <location>
        <begin position="65"/>
        <end position="86"/>
    </location>
</feature>
<keyword evidence="1" id="KW-0479">Metal-binding</keyword>
<name>A0A699TX82_TANCI</name>
<evidence type="ECO:0000256" key="2">
    <source>
        <dbReference type="SAM" id="MobiDB-lite"/>
    </source>
</evidence>
<dbReference type="AlphaFoldDB" id="A0A699TX82"/>
<dbReference type="InterPro" id="IPR001878">
    <property type="entry name" value="Znf_CCHC"/>
</dbReference>
<evidence type="ECO:0000259" key="3">
    <source>
        <dbReference type="PROSITE" id="PS50158"/>
    </source>
</evidence>
<keyword evidence="1" id="KW-0862">Zinc</keyword>
<evidence type="ECO:0000313" key="4">
    <source>
        <dbReference type="EMBL" id="GFD15522.1"/>
    </source>
</evidence>
<proteinExistence type="predicted"/>